<proteinExistence type="predicted"/>
<accession>A0A0L9TL06</accession>
<organism evidence="1 2">
    <name type="scientific">Phaseolus angularis</name>
    <name type="common">Azuki bean</name>
    <name type="synonym">Vigna angularis</name>
    <dbReference type="NCBI Taxonomy" id="3914"/>
    <lineage>
        <taxon>Eukaryota</taxon>
        <taxon>Viridiplantae</taxon>
        <taxon>Streptophyta</taxon>
        <taxon>Embryophyta</taxon>
        <taxon>Tracheophyta</taxon>
        <taxon>Spermatophyta</taxon>
        <taxon>Magnoliopsida</taxon>
        <taxon>eudicotyledons</taxon>
        <taxon>Gunneridae</taxon>
        <taxon>Pentapetalae</taxon>
        <taxon>rosids</taxon>
        <taxon>fabids</taxon>
        <taxon>Fabales</taxon>
        <taxon>Fabaceae</taxon>
        <taxon>Papilionoideae</taxon>
        <taxon>50 kb inversion clade</taxon>
        <taxon>NPAAA clade</taxon>
        <taxon>indigoferoid/millettioid clade</taxon>
        <taxon>Phaseoleae</taxon>
        <taxon>Vigna</taxon>
    </lineage>
</organism>
<dbReference type="Gramene" id="KOM31161">
    <property type="protein sequence ID" value="KOM31161"/>
    <property type="gene ID" value="LR48_Vigan01g071600"/>
</dbReference>
<reference evidence="2" key="1">
    <citation type="journal article" date="2015" name="Proc. Natl. Acad. Sci. U.S.A.">
        <title>Genome sequencing of adzuki bean (Vigna angularis) provides insight into high starch and low fat accumulation and domestication.</title>
        <authorList>
            <person name="Yang K."/>
            <person name="Tian Z."/>
            <person name="Chen C."/>
            <person name="Luo L."/>
            <person name="Zhao B."/>
            <person name="Wang Z."/>
            <person name="Yu L."/>
            <person name="Li Y."/>
            <person name="Sun Y."/>
            <person name="Li W."/>
            <person name="Chen Y."/>
            <person name="Li Y."/>
            <person name="Zhang Y."/>
            <person name="Ai D."/>
            <person name="Zhao J."/>
            <person name="Shang C."/>
            <person name="Ma Y."/>
            <person name="Wu B."/>
            <person name="Wang M."/>
            <person name="Gao L."/>
            <person name="Sun D."/>
            <person name="Zhang P."/>
            <person name="Guo F."/>
            <person name="Wang W."/>
            <person name="Li Y."/>
            <person name="Wang J."/>
            <person name="Varshney R.K."/>
            <person name="Wang J."/>
            <person name="Ling H.Q."/>
            <person name="Wan P."/>
        </authorList>
    </citation>
    <scope>NUCLEOTIDE SEQUENCE</scope>
    <source>
        <strain evidence="2">cv. Jingnong 6</strain>
    </source>
</reference>
<evidence type="ECO:0000313" key="1">
    <source>
        <dbReference type="EMBL" id="KOM31161.1"/>
    </source>
</evidence>
<evidence type="ECO:0000313" key="2">
    <source>
        <dbReference type="Proteomes" id="UP000053144"/>
    </source>
</evidence>
<dbReference type="EMBL" id="CM003371">
    <property type="protein sequence ID" value="KOM31161.1"/>
    <property type="molecule type" value="Genomic_DNA"/>
</dbReference>
<protein>
    <submittedName>
        <fullName evidence="1">Uncharacterized protein</fullName>
    </submittedName>
</protein>
<dbReference type="Proteomes" id="UP000053144">
    <property type="component" value="Chromosome 1"/>
</dbReference>
<name>A0A0L9TL06_PHAAN</name>
<gene>
    <name evidence="1" type="ORF">LR48_Vigan01g071600</name>
</gene>
<sequence length="199" mass="23037">MQGKYYLDLVRVFYFNLKVRDGVYSTRVKGVDIVLDDDMWTTVAHIQLREDMVMLSQDLEGFNKIMDFRSFLKDPKAYINNKQLLCSEADVMIIYGIINDILIHSPNLIFNTMMKAKMFPYYPLSYALLVSRICEYKGVDVSREVFQSTHNGKSNWGFFPPPDGIHLASLSSFVKIQRRWSSFVKHSNEVLIPCGLQGK</sequence>
<dbReference type="AlphaFoldDB" id="A0A0L9TL06"/>